<reference evidence="1 2" key="1">
    <citation type="submission" date="2020-02" db="EMBL/GenBank/DDBJ databases">
        <title>Draft genome sequence of two Spirosoma agri KCTC 52727 and Spirosoma terrae KCTC 52035.</title>
        <authorList>
            <person name="Rojas J."/>
            <person name="Ambika Manirajan B."/>
            <person name="Suarez C."/>
            <person name="Ratering S."/>
            <person name="Schnell S."/>
        </authorList>
    </citation>
    <scope>NUCLEOTIDE SEQUENCE [LARGE SCALE GENOMIC DNA]</scope>
    <source>
        <strain evidence="1 2">KCTC 52035</strain>
    </source>
</reference>
<accession>A0A6L9LF25</accession>
<sequence length="83" mass="9401">MDTKRSILRNFNSTTVRLEGADTSEGRQNRSNFNSTTVRLEVFAPIALAQIFPNFNSTTVRLEAPCRTRIVKPVSISIPLRYD</sequence>
<dbReference type="AlphaFoldDB" id="A0A6L9LF25"/>
<proteinExistence type="predicted"/>
<evidence type="ECO:0000313" key="2">
    <source>
        <dbReference type="Proteomes" id="UP000474175"/>
    </source>
</evidence>
<gene>
    <name evidence="1" type="ORF">GK108_10435</name>
</gene>
<organism evidence="1 2">
    <name type="scientific">Spirosoma terrae</name>
    <dbReference type="NCBI Taxonomy" id="1968276"/>
    <lineage>
        <taxon>Bacteria</taxon>
        <taxon>Pseudomonadati</taxon>
        <taxon>Bacteroidota</taxon>
        <taxon>Cytophagia</taxon>
        <taxon>Cytophagales</taxon>
        <taxon>Cytophagaceae</taxon>
        <taxon>Spirosoma</taxon>
    </lineage>
</organism>
<protein>
    <submittedName>
        <fullName evidence="1">Uncharacterized protein</fullName>
    </submittedName>
</protein>
<comment type="caution">
    <text evidence="1">The sequence shown here is derived from an EMBL/GenBank/DDBJ whole genome shotgun (WGS) entry which is preliminary data.</text>
</comment>
<dbReference type="Proteomes" id="UP000474175">
    <property type="component" value="Unassembled WGS sequence"/>
</dbReference>
<evidence type="ECO:0000313" key="1">
    <source>
        <dbReference type="EMBL" id="NDU95289.1"/>
    </source>
</evidence>
<keyword evidence="2" id="KW-1185">Reference proteome</keyword>
<dbReference type="EMBL" id="JAAFZH010000003">
    <property type="protein sequence ID" value="NDU95289.1"/>
    <property type="molecule type" value="Genomic_DNA"/>
</dbReference>
<name>A0A6L9LF25_9BACT</name>